<keyword evidence="1" id="KW-0732">Signal</keyword>
<name>A0A940XCV5_9FLAO</name>
<dbReference type="AlphaFoldDB" id="A0A940XCV5"/>
<dbReference type="RefSeq" id="WP_210667605.1">
    <property type="nucleotide sequence ID" value="NZ_JAGFBV010000031.1"/>
</dbReference>
<dbReference type="EMBL" id="JAGFBV010000031">
    <property type="protein sequence ID" value="MBP4139641.1"/>
    <property type="molecule type" value="Genomic_DNA"/>
</dbReference>
<accession>A0A940XCV5</accession>
<evidence type="ECO:0000313" key="3">
    <source>
        <dbReference type="Proteomes" id="UP000675047"/>
    </source>
</evidence>
<organism evidence="2 3">
    <name type="scientific">Flavobacterium geliluteum</name>
    <dbReference type="NCBI Taxonomy" id="2816120"/>
    <lineage>
        <taxon>Bacteria</taxon>
        <taxon>Pseudomonadati</taxon>
        <taxon>Bacteroidota</taxon>
        <taxon>Flavobacteriia</taxon>
        <taxon>Flavobacteriales</taxon>
        <taxon>Flavobacteriaceae</taxon>
        <taxon>Flavobacterium</taxon>
    </lineage>
</organism>
<evidence type="ECO:0000313" key="2">
    <source>
        <dbReference type="EMBL" id="MBP4139641.1"/>
    </source>
</evidence>
<dbReference type="Proteomes" id="UP000675047">
    <property type="component" value="Unassembled WGS sequence"/>
</dbReference>
<comment type="caution">
    <text evidence="2">The sequence shown here is derived from an EMBL/GenBank/DDBJ whole genome shotgun (WGS) entry which is preliminary data.</text>
</comment>
<proteinExistence type="predicted"/>
<protein>
    <submittedName>
        <fullName evidence="2">Uncharacterized protein</fullName>
    </submittedName>
</protein>
<feature type="signal peptide" evidence="1">
    <location>
        <begin position="1"/>
        <end position="18"/>
    </location>
</feature>
<reference evidence="2 3" key="1">
    <citation type="submission" date="2021-03" db="EMBL/GenBank/DDBJ databases">
        <title>Flavobacterium Flabelliformis Sp. Nov. And Flavobacterium Geliluteum Sp. Nov., Two Novel Multidrug Resistant Psychrophilic Species Isolated From Antarctica.</title>
        <authorList>
            <person name="Kralova S."/>
            <person name="Busse H.J."/>
            <person name="Bezdicek M."/>
            <person name="Nykrynova M."/>
            <person name="Kroupova E."/>
            <person name="Krsek D."/>
            <person name="Sedlacek I."/>
        </authorList>
    </citation>
    <scope>NUCLEOTIDE SEQUENCE [LARGE SCALE GENOMIC DNA]</scope>
    <source>
        <strain evidence="2 3">P7388</strain>
    </source>
</reference>
<gene>
    <name evidence="2" type="ORF">J3495_16315</name>
</gene>
<sequence length="163" mass="19017">MKKIILLIALQFCLVVQAQDFETINKIQNSSLADLKVITNKLVNQGNQKFELAKEKETPEYYLLAYIPVGLSADQKEESRINRYENGVVFKLSKTDQGYKLREFQADKNIMFGFVNSVFYPGANENDFVEASKYRDYLDNTKGYKFHFYSGDSPQSKYRFYSY</sequence>
<feature type="chain" id="PRO_5037483411" evidence="1">
    <location>
        <begin position="19"/>
        <end position="163"/>
    </location>
</feature>
<evidence type="ECO:0000256" key="1">
    <source>
        <dbReference type="SAM" id="SignalP"/>
    </source>
</evidence>
<keyword evidence="3" id="KW-1185">Reference proteome</keyword>